<keyword evidence="2" id="KW-1185">Reference proteome</keyword>
<dbReference type="Proteomes" id="UP000481288">
    <property type="component" value="Unassembled WGS sequence"/>
</dbReference>
<name>A0A7D8UWS9_9HELO</name>
<proteinExistence type="predicted"/>
<evidence type="ECO:0000313" key="2">
    <source>
        <dbReference type="Proteomes" id="UP000481288"/>
    </source>
</evidence>
<organism evidence="1 2">
    <name type="scientific">Lachnellula cervina</name>
    <dbReference type="NCBI Taxonomy" id="1316786"/>
    <lineage>
        <taxon>Eukaryota</taxon>
        <taxon>Fungi</taxon>
        <taxon>Dikarya</taxon>
        <taxon>Ascomycota</taxon>
        <taxon>Pezizomycotina</taxon>
        <taxon>Leotiomycetes</taxon>
        <taxon>Helotiales</taxon>
        <taxon>Lachnaceae</taxon>
        <taxon>Lachnellula</taxon>
    </lineage>
</organism>
<dbReference type="AlphaFoldDB" id="A0A7D8UWS9"/>
<gene>
    <name evidence="1" type="ORF">LCER1_G007339</name>
</gene>
<reference evidence="1 2" key="1">
    <citation type="submission" date="2018-05" db="EMBL/GenBank/DDBJ databases">
        <title>Whole genome sequencing for identification of molecular markers to develop diagnostic detection tools for the regulated plant pathogen Lachnellula willkommii.</title>
        <authorList>
            <person name="Giroux E."/>
            <person name="Bilodeau G."/>
        </authorList>
    </citation>
    <scope>NUCLEOTIDE SEQUENCE [LARGE SCALE GENOMIC DNA]</scope>
    <source>
        <strain evidence="1 2">CBS 625.97</strain>
    </source>
</reference>
<accession>A0A7D8UWS9</accession>
<evidence type="ECO:0000313" key="1">
    <source>
        <dbReference type="EMBL" id="TVY50843.1"/>
    </source>
</evidence>
<protein>
    <submittedName>
        <fullName evidence="1">Uncharacterized protein</fullName>
    </submittedName>
</protein>
<dbReference type="EMBL" id="QGMG01000988">
    <property type="protein sequence ID" value="TVY50843.1"/>
    <property type="molecule type" value="Genomic_DNA"/>
</dbReference>
<sequence length="144" mass="16164">MLPGTKLPGSPAAFADSGNIIPFPVLAKRQPYFMTNKGLRIELRLKREYDGSSLAYLALLHCQYENDFTGCIGIILKGPFEPSVFSRHSGYGSGMRKVNINEMENGTMSTIYIRNNPRLTDLSLRRYETCLVQPSDAVEKHGYK</sequence>
<comment type="caution">
    <text evidence="1">The sequence shown here is derived from an EMBL/GenBank/DDBJ whole genome shotgun (WGS) entry which is preliminary data.</text>
</comment>